<reference evidence="2 3" key="1">
    <citation type="submission" date="2015-09" db="EMBL/GenBank/DDBJ databases">
        <authorList>
            <consortium name="Pathogen Informatics"/>
        </authorList>
    </citation>
    <scope>NUCLEOTIDE SEQUENCE [LARGE SCALE GENOMIC DNA]</scope>
    <source>
        <strain evidence="2 3">2789STDY5608849</strain>
    </source>
</reference>
<dbReference type="EMBL" id="CYYV01000007">
    <property type="protein sequence ID" value="CUO23976.1"/>
    <property type="molecule type" value="Genomic_DNA"/>
</dbReference>
<feature type="domain" description="HTH cro/C1-type" evidence="1">
    <location>
        <begin position="20"/>
        <end position="61"/>
    </location>
</feature>
<sequence>MKANRNKLELAMAKACMSTAELQKAAEMPRPTLNNVISGKSAKPATIGRIARALGVDVTEILETEN</sequence>
<dbReference type="Proteomes" id="UP000095706">
    <property type="component" value="Unassembled WGS sequence"/>
</dbReference>
<dbReference type="PROSITE" id="PS50943">
    <property type="entry name" value="HTH_CROC1"/>
    <property type="match status" value="1"/>
</dbReference>
<dbReference type="InterPro" id="IPR010982">
    <property type="entry name" value="Lambda_DNA-bd_dom_sf"/>
</dbReference>
<evidence type="ECO:0000259" key="1">
    <source>
        <dbReference type="PROSITE" id="PS50943"/>
    </source>
</evidence>
<accession>A0A174DIX7</accession>
<dbReference type="GO" id="GO:0003677">
    <property type="term" value="F:DNA binding"/>
    <property type="evidence" value="ECO:0007669"/>
    <property type="project" value="InterPro"/>
</dbReference>
<organism evidence="2 3">
    <name type="scientific">Fusicatenibacter saccharivorans</name>
    <dbReference type="NCBI Taxonomy" id="1150298"/>
    <lineage>
        <taxon>Bacteria</taxon>
        <taxon>Bacillati</taxon>
        <taxon>Bacillota</taxon>
        <taxon>Clostridia</taxon>
        <taxon>Lachnospirales</taxon>
        <taxon>Lachnospiraceae</taxon>
        <taxon>Fusicatenibacter</taxon>
    </lineage>
</organism>
<gene>
    <name evidence="2" type="ORF">ERS852406_01535</name>
</gene>
<dbReference type="Gene3D" id="1.10.260.40">
    <property type="entry name" value="lambda repressor-like DNA-binding domains"/>
    <property type="match status" value="1"/>
</dbReference>
<dbReference type="SUPFAM" id="SSF47413">
    <property type="entry name" value="lambda repressor-like DNA-binding domains"/>
    <property type="match status" value="1"/>
</dbReference>
<dbReference type="AlphaFoldDB" id="A0A174DIX7"/>
<evidence type="ECO:0000313" key="3">
    <source>
        <dbReference type="Proteomes" id="UP000095706"/>
    </source>
</evidence>
<dbReference type="InterPro" id="IPR001387">
    <property type="entry name" value="Cro/C1-type_HTH"/>
</dbReference>
<dbReference type="RefSeq" id="WP_055227479.1">
    <property type="nucleotide sequence ID" value="NZ_CYYV01000007.1"/>
</dbReference>
<dbReference type="Pfam" id="PF13443">
    <property type="entry name" value="HTH_26"/>
    <property type="match status" value="1"/>
</dbReference>
<evidence type="ECO:0000313" key="2">
    <source>
        <dbReference type="EMBL" id="CUO23976.1"/>
    </source>
</evidence>
<name>A0A174DIX7_9FIRM</name>
<dbReference type="CDD" id="cd00093">
    <property type="entry name" value="HTH_XRE"/>
    <property type="match status" value="1"/>
</dbReference>
<dbReference type="SMART" id="SM00530">
    <property type="entry name" value="HTH_XRE"/>
    <property type="match status" value="1"/>
</dbReference>
<proteinExistence type="predicted"/>
<protein>
    <submittedName>
        <fullName evidence="2">Helix-turn-helix</fullName>
    </submittedName>
</protein>